<keyword evidence="2" id="KW-1185">Reference proteome</keyword>
<comment type="caution">
    <text evidence="1">The sequence shown here is derived from an EMBL/GenBank/DDBJ whole genome shotgun (WGS) entry which is preliminary data.</text>
</comment>
<name>A0ABQ1SGG5_9FLAO</name>
<dbReference type="InterPro" id="IPR029063">
    <property type="entry name" value="SAM-dependent_MTases_sf"/>
</dbReference>
<proteinExistence type="predicted"/>
<dbReference type="Pfam" id="PF13578">
    <property type="entry name" value="Methyltransf_24"/>
    <property type="match status" value="1"/>
</dbReference>
<organism evidence="1 2">
    <name type="scientific">Psychroflexus planctonicus</name>
    <dbReference type="NCBI Taxonomy" id="1526575"/>
    <lineage>
        <taxon>Bacteria</taxon>
        <taxon>Pseudomonadati</taxon>
        <taxon>Bacteroidota</taxon>
        <taxon>Flavobacteriia</taxon>
        <taxon>Flavobacteriales</taxon>
        <taxon>Flavobacteriaceae</taxon>
        <taxon>Psychroflexus</taxon>
    </lineage>
</organism>
<dbReference type="RefSeq" id="WP_188458802.1">
    <property type="nucleotide sequence ID" value="NZ_BMGM01000007.1"/>
</dbReference>
<evidence type="ECO:0000313" key="1">
    <source>
        <dbReference type="EMBL" id="GGE38346.1"/>
    </source>
</evidence>
<accession>A0ABQ1SGG5</accession>
<reference evidence="2" key="1">
    <citation type="journal article" date="2019" name="Int. J. Syst. Evol. Microbiol.">
        <title>The Global Catalogue of Microorganisms (GCM) 10K type strain sequencing project: providing services to taxonomists for standard genome sequencing and annotation.</title>
        <authorList>
            <consortium name="The Broad Institute Genomics Platform"/>
            <consortium name="The Broad Institute Genome Sequencing Center for Infectious Disease"/>
            <person name="Wu L."/>
            <person name="Ma J."/>
        </authorList>
    </citation>
    <scope>NUCLEOTIDE SEQUENCE [LARGE SCALE GENOMIC DNA]</scope>
    <source>
        <strain evidence="2">CGMCC 1.12931</strain>
    </source>
</reference>
<dbReference type="EMBL" id="BMGM01000007">
    <property type="protein sequence ID" value="GGE38346.1"/>
    <property type="molecule type" value="Genomic_DNA"/>
</dbReference>
<dbReference type="Gene3D" id="3.40.50.150">
    <property type="entry name" value="Vaccinia Virus protein VP39"/>
    <property type="match status" value="1"/>
</dbReference>
<gene>
    <name evidence="1" type="ORF">GCM10010832_18270</name>
</gene>
<sequence>MWFQVKEYIRFLCTSNNQHGIHSPFVYQLITKCFYDKTKYPAYFKWKSIQQAYLISSSTFVMKDLGAGSRVFQNNKRKVSAVAKNAGTTYKRAKLLYRLSNYLNIKNALELGTSLGLGSIALGLNEKLKLTTLEACTNTSQFAKDSAESLNLKNIQFVNADFEAFLKTIPSTKKFDLIFVDGNHQKEATLSYFEALLKHVHNDSILIFDDIHWSKGMKEAWLEMIAHPKVKVSIDTFFWGMLFFRREQVKEDFKIRV</sequence>
<protein>
    <submittedName>
        <fullName evidence="1">O-methyltransferase</fullName>
    </submittedName>
</protein>
<evidence type="ECO:0000313" key="2">
    <source>
        <dbReference type="Proteomes" id="UP000599179"/>
    </source>
</evidence>
<dbReference type="Proteomes" id="UP000599179">
    <property type="component" value="Unassembled WGS sequence"/>
</dbReference>
<dbReference type="SUPFAM" id="SSF53335">
    <property type="entry name" value="S-adenosyl-L-methionine-dependent methyltransferases"/>
    <property type="match status" value="1"/>
</dbReference>